<organism evidence="1 2">
    <name type="scientific">Colletotrichum navitas</name>
    <dbReference type="NCBI Taxonomy" id="681940"/>
    <lineage>
        <taxon>Eukaryota</taxon>
        <taxon>Fungi</taxon>
        <taxon>Dikarya</taxon>
        <taxon>Ascomycota</taxon>
        <taxon>Pezizomycotina</taxon>
        <taxon>Sordariomycetes</taxon>
        <taxon>Hypocreomycetidae</taxon>
        <taxon>Glomerellales</taxon>
        <taxon>Glomerellaceae</taxon>
        <taxon>Colletotrichum</taxon>
        <taxon>Colletotrichum graminicola species complex</taxon>
    </lineage>
</organism>
<gene>
    <name evidence="1" type="ORF">LY79DRAFT_664018</name>
</gene>
<evidence type="ECO:0000313" key="2">
    <source>
        <dbReference type="Proteomes" id="UP001230504"/>
    </source>
</evidence>
<dbReference type="GeneID" id="85447100"/>
<dbReference type="AlphaFoldDB" id="A0AAD8PJG6"/>
<dbReference type="EMBL" id="JAHLJV010000182">
    <property type="protein sequence ID" value="KAK1565883.1"/>
    <property type="molecule type" value="Genomic_DNA"/>
</dbReference>
<proteinExistence type="predicted"/>
<name>A0AAD8PJG6_9PEZI</name>
<dbReference type="Proteomes" id="UP001230504">
    <property type="component" value="Unassembled WGS sequence"/>
</dbReference>
<protein>
    <submittedName>
        <fullName evidence="1">Uncharacterized protein</fullName>
    </submittedName>
</protein>
<accession>A0AAD8PJG6</accession>
<evidence type="ECO:0000313" key="1">
    <source>
        <dbReference type="EMBL" id="KAK1565883.1"/>
    </source>
</evidence>
<keyword evidence="2" id="KW-1185">Reference proteome</keyword>
<reference evidence="1" key="1">
    <citation type="submission" date="2021-06" db="EMBL/GenBank/DDBJ databases">
        <title>Comparative genomics, transcriptomics and evolutionary studies reveal genomic signatures of adaptation to plant cell wall in hemibiotrophic fungi.</title>
        <authorList>
            <consortium name="DOE Joint Genome Institute"/>
            <person name="Baroncelli R."/>
            <person name="Diaz J.F."/>
            <person name="Benocci T."/>
            <person name="Peng M."/>
            <person name="Battaglia E."/>
            <person name="Haridas S."/>
            <person name="Andreopoulos W."/>
            <person name="Labutti K."/>
            <person name="Pangilinan J."/>
            <person name="Floch G.L."/>
            <person name="Makela M.R."/>
            <person name="Henrissat B."/>
            <person name="Grigoriev I.V."/>
            <person name="Crouch J.A."/>
            <person name="De Vries R.P."/>
            <person name="Sukno S.A."/>
            <person name="Thon M.R."/>
        </authorList>
    </citation>
    <scope>NUCLEOTIDE SEQUENCE</scope>
    <source>
        <strain evidence="1">CBS 125086</strain>
    </source>
</reference>
<comment type="caution">
    <text evidence="1">The sequence shown here is derived from an EMBL/GenBank/DDBJ whole genome shotgun (WGS) entry which is preliminary data.</text>
</comment>
<dbReference type="RefSeq" id="XP_060407140.1">
    <property type="nucleotide sequence ID" value="XM_060562860.1"/>
</dbReference>
<sequence length="224" mass="24750">MGGVKLLDYGAGAICMSRDAAFIDGERLGRPRYQIRLVLSQAKSSRDRWGSAAATWQRDGQDEVEVSGLERVVNVGDGGKASPLVAPGHMRLPAADPDQSVPVLRTLSLESNLKLLSPLTSQNRRILFASDGRQHGERPTDGFTILRISLKIPSRLQSLQSNRRRQGYETGNGLELCFHDDFNPDDGLPIPLHFRLADIKWFQTSPICPTLTAPCYIHESTLKC</sequence>